<dbReference type="SUPFAM" id="SSF56672">
    <property type="entry name" value="DNA/RNA polymerases"/>
    <property type="match status" value="1"/>
</dbReference>
<dbReference type="PANTHER" id="PTHR31511:SF12">
    <property type="entry name" value="RHO TERMINATION FACTOR N-TERMINAL DOMAIN-CONTAINING PROTEIN"/>
    <property type="match status" value="1"/>
</dbReference>
<evidence type="ECO:0000256" key="2">
    <source>
        <dbReference type="ARBA" id="ARBA00022737"/>
    </source>
</evidence>
<dbReference type="Pfam" id="PF00096">
    <property type="entry name" value="zf-C2H2"/>
    <property type="match status" value="2"/>
</dbReference>
<evidence type="ECO:0000256" key="3">
    <source>
        <dbReference type="ARBA" id="ARBA00022771"/>
    </source>
</evidence>
<evidence type="ECO:0000313" key="9">
    <source>
        <dbReference type="Proteomes" id="UP001186944"/>
    </source>
</evidence>
<comment type="caution">
    <text evidence="8">The sequence shown here is derived from an EMBL/GenBank/DDBJ whole genome shotgun (WGS) entry which is preliminary data.</text>
</comment>
<evidence type="ECO:0000256" key="6">
    <source>
        <dbReference type="SAM" id="MobiDB-lite"/>
    </source>
</evidence>
<evidence type="ECO:0000256" key="1">
    <source>
        <dbReference type="ARBA" id="ARBA00022723"/>
    </source>
</evidence>
<dbReference type="SUPFAM" id="SSF57667">
    <property type="entry name" value="beta-beta-alpha zinc fingers"/>
    <property type="match status" value="1"/>
</dbReference>
<feature type="compositionally biased region" description="Polar residues" evidence="6">
    <location>
        <begin position="156"/>
        <end position="168"/>
    </location>
</feature>
<dbReference type="PROSITE" id="PS50157">
    <property type="entry name" value="ZINC_FINGER_C2H2_2"/>
    <property type="match status" value="2"/>
</dbReference>
<evidence type="ECO:0000256" key="5">
    <source>
        <dbReference type="PROSITE-ProRule" id="PRU00042"/>
    </source>
</evidence>
<sequence>MAEDGFLTSLLERASEGDEDALQTLSDIKRKLDSVKLSQTVKNTSLNITSSKKEEAIEKHKEATKIKKVSSPEKGTQNTKLECDQCGKSFSSRRLLLRHFRSHVSKKPICELCGSEFTRMDNLKRHRKRVHMDRVEEDLPAKKKCKKTSTVTSSSLQTPENSSNIDPIDVSSHTNSTNMEQSKNEFEQDFFKLMNNSVFGKTMENVRNRVDIKLAHTEKKLKKFVSKPSFRRFQIFNQDLVGIENMKTKLVLDKPIYVGQAILDLSKCIMYDFHYNYVKKKYDQKAKLLFTDTDSLCYEIHTNDIYEDIFKDKQLFDLSNYPPNDKHFDSTNKKVPGVFKDETGKVPIKSFVGLRSKMYSFTYAEKEKQVAKGIARATIKNDLRHHMYEDCLFNETIQICQMKSIRSENHTMQVKHINKLGLTAFDDKRYVLNNGCDTLAFGHYMTEYLNNEVDF</sequence>
<name>A0AA88YVB1_PINIB</name>
<dbReference type="Gene3D" id="3.30.160.60">
    <property type="entry name" value="Classic Zinc Finger"/>
    <property type="match status" value="2"/>
</dbReference>
<dbReference type="EMBL" id="VSWD01000002">
    <property type="protein sequence ID" value="KAK3106807.1"/>
    <property type="molecule type" value="Genomic_DNA"/>
</dbReference>
<keyword evidence="1" id="KW-0479">Metal-binding</keyword>
<keyword evidence="4" id="KW-0862">Zinc</keyword>
<protein>
    <recommendedName>
        <fullName evidence="7">C2H2-type domain-containing protein</fullName>
    </recommendedName>
</protein>
<feature type="region of interest" description="Disordered" evidence="6">
    <location>
        <begin position="139"/>
        <end position="168"/>
    </location>
</feature>
<dbReference type="InterPro" id="IPR036236">
    <property type="entry name" value="Znf_C2H2_sf"/>
</dbReference>
<reference evidence="8" key="1">
    <citation type="submission" date="2019-08" db="EMBL/GenBank/DDBJ databases">
        <title>The improved chromosome-level genome for the pearl oyster Pinctada fucata martensii using PacBio sequencing and Hi-C.</title>
        <authorList>
            <person name="Zheng Z."/>
        </authorList>
    </citation>
    <scope>NUCLEOTIDE SEQUENCE</scope>
    <source>
        <strain evidence="8">ZZ-2019</strain>
        <tissue evidence="8">Adductor muscle</tissue>
    </source>
</reference>
<dbReference type="InterPro" id="IPR043502">
    <property type="entry name" value="DNA/RNA_pol_sf"/>
</dbReference>
<feature type="domain" description="C2H2-type" evidence="7">
    <location>
        <begin position="81"/>
        <end position="108"/>
    </location>
</feature>
<accession>A0AA88YVB1</accession>
<evidence type="ECO:0000259" key="7">
    <source>
        <dbReference type="PROSITE" id="PS50157"/>
    </source>
</evidence>
<dbReference type="PANTHER" id="PTHR31511">
    <property type="entry name" value="PROTEIN CBG23764"/>
    <property type="match status" value="1"/>
</dbReference>
<dbReference type="AlphaFoldDB" id="A0AA88YVB1"/>
<keyword evidence="3 5" id="KW-0863">Zinc-finger</keyword>
<keyword evidence="2" id="KW-0677">Repeat</keyword>
<dbReference type="InterPro" id="IPR013087">
    <property type="entry name" value="Znf_C2H2_type"/>
</dbReference>
<dbReference type="FunFam" id="3.30.160.60:FF:000100">
    <property type="entry name" value="Zinc finger 45-like"/>
    <property type="match status" value="1"/>
</dbReference>
<evidence type="ECO:0000313" key="8">
    <source>
        <dbReference type="EMBL" id="KAK3106807.1"/>
    </source>
</evidence>
<dbReference type="Proteomes" id="UP001186944">
    <property type="component" value="Unassembled WGS sequence"/>
</dbReference>
<dbReference type="PROSITE" id="PS00028">
    <property type="entry name" value="ZINC_FINGER_C2H2_1"/>
    <property type="match status" value="2"/>
</dbReference>
<proteinExistence type="predicted"/>
<keyword evidence="9" id="KW-1185">Reference proteome</keyword>
<feature type="domain" description="C2H2-type" evidence="7">
    <location>
        <begin position="108"/>
        <end position="136"/>
    </location>
</feature>
<gene>
    <name evidence="8" type="ORF">FSP39_000183</name>
</gene>
<dbReference type="SMART" id="SM00355">
    <property type="entry name" value="ZnF_C2H2"/>
    <property type="match status" value="2"/>
</dbReference>
<dbReference type="GO" id="GO:0008270">
    <property type="term" value="F:zinc ion binding"/>
    <property type="evidence" value="ECO:0007669"/>
    <property type="project" value="UniProtKB-KW"/>
</dbReference>
<evidence type="ECO:0000256" key="4">
    <source>
        <dbReference type="ARBA" id="ARBA00022833"/>
    </source>
</evidence>
<organism evidence="8 9">
    <name type="scientific">Pinctada imbricata</name>
    <name type="common">Atlantic pearl-oyster</name>
    <name type="synonym">Pinctada martensii</name>
    <dbReference type="NCBI Taxonomy" id="66713"/>
    <lineage>
        <taxon>Eukaryota</taxon>
        <taxon>Metazoa</taxon>
        <taxon>Spiralia</taxon>
        <taxon>Lophotrochozoa</taxon>
        <taxon>Mollusca</taxon>
        <taxon>Bivalvia</taxon>
        <taxon>Autobranchia</taxon>
        <taxon>Pteriomorphia</taxon>
        <taxon>Pterioida</taxon>
        <taxon>Pterioidea</taxon>
        <taxon>Pteriidae</taxon>
        <taxon>Pinctada</taxon>
    </lineage>
</organism>